<dbReference type="EMBL" id="LNYJ01000011">
    <property type="protein sequence ID" value="KTD18167.1"/>
    <property type="molecule type" value="Genomic_DNA"/>
</dbReference>
<dbReference type="PATRIC" id="fig|456.5.peg.2660"/>
<comment type="caution">
    <text evidence="1">The sequence shown here is derived from an EMBL/GenBank/DDBJ whole genome shotgun (WGS) entry which is preliminary data.</text>
</comment>
<organism evidence="1 2">
    <name type="scientific">Legionella jordanis</name>
    <dbReference type="NCBI Taxonomy" id="456"/>
    <lineage>
        <taxon>Bacteria</taxon>
        <taxon>Pseudomonadati</taxon>
        <taxon>Pseudomonadota</taxon>
        <taxon>Gammaproteobacteria</taxon>
        <taxon>Legionellales</taxon>
        <taxon>Legionellaceae</taxon>
        <taxon>Legionella</taxon>
    </lineage>
</organism>
<dbReference type="OrthoDB" id="8645575at2"/>
<proteinExistence type="predicted"/>
<reference evidence="1 2" key="1">
    <citation type="submission" date="2015-11" db="EMBL/GenBank/DDBJ databases">
        <title>Genomic analysis of 38 Legionella species identifies large and diverse effector repertoires.</title>
        <authorList>
            <person name="Burstein D."/>
            <person name="Amaro F."/>
            <person name="Zusman T."/>
            <person name="Lifshitz Z."/>
            <person name="Cohen O."/>
            <person name="Gilbert J.A."/>
            <person name="Pupko T."/>
            <person name="Shuman H.A."/>
            <person name="Segal G."/>
        </authorList>
    </citation>
    <scope>NUCLEOTIDE SEQUENCE [LARGE SCALE GENOMIC DNA]</scope>
    <source>
        <strain evidence="1 2">BL-540</strain>
    </source>
</reference>
<keyword evidence="2" id="KW-1185">Reference proteome</keyword>
<dbReference type="Proteomes" id="UP000055035">
    <property type="component" value="Unassembled WGS sequence"/>
</dbReference>
<evidence type="ECO:0000313" key="1">
    <source>
        <dbReference type="EMBL" id="KTD18167.1"/>
    </source>
</evidence>
<gene>
    <name evidence="1" type="ORF">Ljor_2473</name>
</gene>
<evidence type="ECO:0000313" key="2">
    <source>
        <dbReference type="Proteomes" id="UP000055035"/>
    </source>
</evidence>
<sequence length="1352" mass="152738">MKISNEMYNLLQEEKKARIIEAYLKHRFPEGFDEAWMTQPELYRELANILDYLFNLEDDKLSLAAIGSENAGTRMEYQKNFEALSNLLDSLVEFSKDNPPVALPVNKKEFHLQLIAVKQLTGKLSLRALHAQAANLGIAEKFLNAELGQAEWLADVDLERALNKLGIRDRVHITRLNAEDIGMILHFERLKHADSDQPYSIPLLINCGSSGSIRSQGTHWTQAIITVNPASAKIEINYRDSMTAGEDVAFILKSAINYDEISHVNGSTKRYIAFPDVQESDLTLNIVSEHSQEDGWSCGYRALYNLVNDENFPISGISNGATPLTAISNALYSSASLRNAMYRLLLENLEISEDFFEAMQLDKEGFKESKDGRSYGLDERFTSHYLHFLAEGHSARAITSKEFEENYHSLIANFERIHFETKRTKSLESLRKKIASISSDAKLSPDAKIFTLLDALAGEWNNIIISRHGEGSKLAKAIFDFCDNQFGVKLLKGPNYQVKQDGLIFRMFSHMMGSALSKEDTNSLLPKAKSSTTAAGKISHSAPVLGSEKVRSAKISPSADSIDKHAAPGQMALLKKQDLSRLGTMFGLTQFCYGEKVGGVEPGFRAIDLDEAFFEQLVQMPLPNSDKQALAAAFNSLLGLIAKADGLKAKQIAFASFINTHVPRPHAKNAVDPNIIVLCEQIKGAVRENNNLSAWLYKMDYAESGARKDRKKVNVEALREFVGTRMAGIFSEQNQKQEIRWLKGPKGPHAILACGWKNDLRELKEFLHGGHAPDWNGVLVEDPKASLKRSKHIPGLAKNLIFGIAIGDRDGIGKEAQNKGYASKAYYGFDYGKTYDGDGVCDSLQDDFNFHNPGSGAPGFLRSEGGLGVARHLMYRNYSIFYDTELADRMMGVHIWKKMVTGENPSEDVLKSYPGLRQELYRIQERIPTAEILLQRVAPIRGQCEEGSPFQQQLDKLAIEFSAGKLSPYELFFAEIKLDLISQSLSSEMPYEELHGYLLLLDNWTQKAAENNKKILDVFAQRLTLSRQEVNFLDKLEKIIAPCSILSHDGEAILNHLRISNPKERTPFQLSRQQDGSYILTTTNKSIQTLLRDRLYLDSQETKEGLRCTMTEKQLAQLMKEVDKQYLHKKEMLLNKAVFDLETLPRLKETYPTQTLHYFKQLLNHEIPKSKQIDLRYSWLENSSLSLLLTLKTEKQAKLLQNIFQLSSRPPLNSSLTLNITVDKLQRCAQLIEEFHGQMEKRQLDHNPKKWEKFKHEVELKEYQEACDLLIKRFTDFGTLDRRTLAQLEEAIREMSLENLETLAGYNDNTLKDKNNILLILNDSIGEIVGLEQKVELQALHGTTDLGQMIFK</sequence>
<name>A0A0W0VDH7_9GAMM</name>
<dbReference type="RefSeq" id="WP_058471851.1">
    <property type="nucleotide sequence ID" value="NZ_CAAAIC010000010.1"/>
</dbReference>
<protein>
    <submittedName>
        <fullName evidence="1">Uncharacterized protein</fullName>
    </submittedName>
</protein>
<accession>A0A0W0VDH7</accession>